<dbReference type="AlphaFoldDB" id="A0A2Z5N7C9"/>
<organism evidence="1 2">
    <name type="scientific">Burkholderia pyrrocinia</name>
    <name type="common">Pseudomonas pyrrocinia</name>
    <dbReference type="NCBI Taxonomy" id="60550"/>
    <lineage>
        <taxon>Bacteria</taxon>
        <taxon>Pseudomonadati</taxon>
        <taxon>Pseudomonadota</taxon>
        <taxon>Betaproteobacteria</taxon>
        <taxon>Burkholderiales</taxon>
        <taxon>Burkholderiaceae</taxon>
        <taxon>Burkholderia</taxon>
        <taxon>Burkholderia cepacia complex</taxon>
    </lineage>
</organism>
<dbReference type="EMBL" id="CP024904">
    <property type="protein sequence ID" value="AXF25491.1"/>
    <property type="molecule type" value="Genomic_DNA"/>
</dbReference>
<accession>A0A2Z5N7C9</accession>
<evidence type="ECO:0008006" key="3">
    <source>
        <dbReference type="Google" id="ProtNLM"/>
    </source>
</evidence>
<gene>
    <name evidence="1" type="ORF">CUJ89_34050</name>
</gene>
<evidence type="ECO:0000313" key="2">
    <source>
        <dbReference type="Proteomes" id="UP000253104"/>
    </source>
</evidence>
<protein>
    <recommendedName>
        <fullName evidence="3">DUF72 domain-containing protein</fullName>
    </recommendedName>
</protein>
<evidence type="ECO:0000313" key="1">
    <source>
        <dbReference type="EMBL" id="AXF25491.1"/>
    </source>
</evidence>
<dbReference type="Proteomes" id="UP000253104">
    <property type="component" value="Chromosome mHSR5_C"/>
</dbReference>
<name>A0A2Z5N7C9_BURPY</name>
<dbReference type="InterPro" id="IPR036520">
    <property type="entry name" value="UPF0759_sf"/>
</dbReference>
<dbReference type="OrthoDB" id="9780310at2"/>
<dbReference type="Pfam" id="PF01904">
    <property type="entry name" value="DUF72"/>
    <property type="match status" value="1"/>
</dbReference>
<dbReference type="PANTHER" id="PTHR30348:SF4">
    <property type="entry name" value="DUF72 DOMAIN-CONTAINING PROTEIN"/>
    <property type="match status" value="1"/>
</dbReference>
<dbReference type="SUPFAM" id="SSF117396">
    <property type="entry name" value="TM1631-like"/>
    <property type="match status" value="1"/>
</dbReference>
<dbReference type="Gene3D" id="3.20.20.410">
    <property type="entry name" value="Protein of unknown function UPF0759"/>
    <property type="match status" value="1"/>
</dbReference>
<proteinExistence type="predicted"/>
<dbReference type="PANTHER" id="PTHR30348">
    <property type="entry name" value="UNCHARACTERIZED PROTEIN YECE"/>
    <property type="match status" value="1"/>
</dbReference>
<dbReference type="InterPro" id="IPR002763">
    <property type="entry name" value="DUF72"/>
</dbReference>
<sequence>MTSKSGEIHIGISSWRHDGWRGTFDPKGLKQAAELRYASGRMQTIEINGTHYSLQAFDSWLHGYEQTPPGFTFRHAARQQSAL</sequence>
<reference evidence="1 2" key="1">
    <citation type="journal article" date="2018" name="ISME J.">
        <title>Involvement of Burkholderiaceae and sulfurous volatiles in disease-suppressive soils.</title>
        <authorList>
            <person name="Carrion V.J."/>
            <person name="Cordovez V."/>
            <person name="Tyc O."/>
            <person name="Etalo D.W."/>
            <person name="de Bruijn I."/>
            <person name="de Jager V.C."/>
            <person name="Medema M.H."/>
            <person name="Eberl L."/>
            <person name="Raaijmakers J.M."/>
        </authorList>
    </citation>
    <scope>NUCLEOTIDE SEQUENCE [LARGE SCALE GENOMIC DNA]</scope>
    <source>
        <strain evidence="2">mHSR5</strain>
    </source>
</reference>